<dbReference type="PANTHER" id="PTHR46348:SF1">
    <property type="entry name" value="DELETED IN LUNG AND ESOPHAGEAL CANCER PROTEIN 1"/>
    <property type="match status" value="1"/>
</dbReference>
<keyword evidence="3" id="KW-1185">Reference proteome</keyword>
<comment type="caution">
    <text evidence="2">The sequence shown here is derived from an EMBL/GenBank/DDBJ whole genome shotgun (WGS) entry which is preliminary data.</text>
</comment>
<evidence type="ECO:0000313" key="3">
    <source>
        <dbReference type="Proteomes" id="UP000789524"/>
    </source>
</evidence>
<dbReference type="PANTHER" id="PTHR46348">
    <property type="entry name" value="DELETED IN LUNG AND ESOPHAGEAL CANCER PROTEIN 1"/>
    <property type="match status" value="1"/>
</dbReference>
<dbReference type="GO" id="GO:0005737">
    <property type="term" value="C:cytoplasm"/>
    <property type="evidence" value="ECO:0007669"/>
    <property type="project" value="TreeGrafter"/>
</dbReference>
<evidence type="ECO:0000313" key="2">
    <source>
        <dbReference type="EMBL" id="CAG9562245.1"/>
    </source>
</evidence>
<dbReference type="GO" id="GO:0005929">
    <property type="term" value="C:cilium"/>
    <property type="evidence" value="ECO:0007669"/>
    <property type="project" value="TreeGrafter"/>
</dbReference>
<name>A0A8J2QGM0_9NEOP</name>
<feature type="region of interest" description="Disordered" evidence="1">
    <location>
        <begin position="514"/>
        <end position="537"/>
    </location>
</feature>
<proteinExistence type="predicted"/>
<organism evidence="2 3">
    <name type="scientific">Danaus chrysippus</name>
    <name type="common">African queen</name>
    <dbReference type="NCBI Taxonomy" id="151541"/>
    <lineage>
        <taxon>Eukaryota</taxon>
        <taxon>Metazoa</taxon>
        <taxon>Ecdysozoa</taxon>
        <taxon>Arthropoda</taxon>
        <taxon>Hexapoda</taxon>
        <taxon>Insecta</taxon>
        <taxon>Pterygota</taxon>
        <taxon>Neoptera</taxon>
        <taxon>Endopterygota</taxon>
        <taxon>Lepidoptera</taxon>
        <taxon>Glossata</taxon>
        <taxon>Ditrysia</taxon>
        <taxon>Papilionoidea</taxon>
        <taxon>Nymphalidae</taxon>
        <taxon>Danainae</taxon>
        <taxon>Danaini</taxon>
        <taxon>Danaina</taxon>
        <taxon>Danaus</taxon>
        <taxon>Anosia</taxon>
    </lineage>
</organism>
<dbReference type="GO" id="GO:0008285">
    <property type="term" value="P:negative regulation of cell population proliferation"/>
    <property type="evidence" value="ECO:0007669"/>
    <property type="project" value="InterPro"/>
</dbReference>
<evidence type="ECO:0000256" key="1">
    <source>
        <dbReference type="SAM" id="MobiDB-lite"/>
    </source>
</evidence>
<dbReference type="Proteomes" id="UP000789524">
    <property type="component" value="Unassembled WGS sequence"/>
</dbReference>
<dbReference type="Gene3D" id="2.60.40.10">
    <property type="entry name" value="Immunoglobulins"/>
    <property type="match status" value="2"/>
</dbReference>
<protein>
    <submittedName>
        <fullName evidence="2">(African queen) hypothetical protein</fullName>
    </submittedName>
</protein>
<feature type="compositionally biased region" description="Basic and acidic residues" evidence="1">
    <location>
        <begin position="515"/>
        <end position="525"/>
    </location>
</feature>
<dbReference type="InterPro" id="IPR013783">
    <property type="entry name" value="Ig-like_fold"/>
</dbReference>
<reference evidence="2" key="1">
    <citation type="submission" date="2021-09" db="EMBL/GenBank/DDBJ databases">
        <authorList>
            <person name="Martin H S."/>
        </authorList>
    </citation>
    <scope>NUCLEOTIDE SEQUENCE</scope>
</reference>
<feature type="region of interest" description="Disordered" evidence="1">
    <location>
        <begin position="160"/>
        <end position="179"/>
    </location>
</feature>
<dbReference type="GO" id="GO:0015631">
    <property type="term" value="F:tubulin binding"/>
    <property type="evidence" value="ECO:0007669"/>
    <property type="project" value="TreeGrafter"/>
</dbReference>
<dbReference type="EMBL" id="CAKASE010000047">
    <property type="protein sequence ID" value="CAG9562245.1"/>
    <property type="molecule type" value="Genomic_DNA"/>
</dbReference>
<dbReference type="OrthoDB" id="2115465at2759"/>
<accession>A0A8J2QGM0</accession>
<dbReference type="InterPro" id="IPR033304">
    <property type="entry name" value="DLEC1"/>
</dbReference>
<gene>
    <name evidence="2" type="ORF">DCHRY22_LOCUS3611</name>
</gene>
<sequence length="1310" mass="146435">MVDKLPLLPEKDAVCADVKCVLQEVFRDSNYLPKVVEDNSDWVEKLSEDNIVLNDQELKLRDEHANRLSKDPLTNIYRLNSPRVSRNDQHSKWKEHVRLIERKDLKPTLKQDASGDNNLWVRNILNGSSGNLAAIKVIGSKIHPPAPLHISDDTSLQSISWGPVRQTSPPPSPSSSSATPVPDYIICIPSQLKFLNFNIGRLHTHTLRLINISKFEMRVSVRPPKRRELDVELCSRLVVTSGSAAEIKIHFRPKDVRELSDQLLVRVSSGQKLTIPIVCYMEPPTLNIIYPPGSLQLSSPKSTKTVSDVLDLGARLLGDVHQTPLVLKCGERDSSFFLLSEDAWLEYSIEVAIGTRDNIPMYGVVADRFFVTPVRWCGGGTVQGLALCRADTPGLHTASLKILCSTAIVRPLQLVADALLFSPKHITLKAQDKDYDICSEDDPACEYYVHLGTSYPNESLSATVTIFNHSSLCYNYHWSVRPWGVCSCWDPSYYEEGEDHDSDLCPGALHNKQQMKTETDNKQAEGDPSSAVYVEPPQGRLEPRRHIELCVRVPDAGGTPGLRRAVLMLILTDIPKESFPADYNPMIVSVNVLQEEAIPGVSKSWSREVCDVVCAEMEVWWTVVPVRFTLDPPLLLLPYSRRVKSVSIKLRVTQLYGISSMKAHFEMTTPSPAPPMLSPGQAYFTSATLPLTELPNEFPETSYIRLRSEQSPWCVSCVVSRWCSERAPGLRPTRCWLGVLPPGTSVRTQLVVLNDTHQHIHWWGACHRWYRERVVSPPCEDRPPCVDCCSRSCTCLLLTPSRGALTHKQRITLHYQANAPDSDGCVSTLVQVRRTAPDTSSVQSMPGSAARASLVTYRVLAPRLTLSVLPCGGDKRTESALLALVSFFSSPPGVGCALDSRSTAVLRPRSSLTVGDTSCCRLRITNTTPIPTHVSWEPALDEEEALKVVFIPEELKLGGYSQVTVMVTLEARRVVSRRLFVRRARVLHAYKPLYLLIDAAVSGVEVSVEFPIGGGDHTDSFVSIKMLQKENIAANISTRKLQSPSVAEMFAENDRKRAFQKEHTCTCKYEMVYIPPKKEPQKPTRDSEESPRVEIVESPPALTRVCPCSGQCKPQVPEDVDPYCIQFVGLPLRNVRSRVVTLRNTCRLNARWSCAVRRHERPRHRTVHTREEDQWSEVVHHPGYSLSCSPSHGSLAANTSACFTVSVFADTWGLYYDQIIIMSLPLVLHMDLPVLESEPEVIDFGFVSDNTCRKSYFTIKHSSPSAVIELVTSWSGDSQFDLWPSSLSLRPGVSERVYLQFTAKYDSLKL</sequence>